<protein>
    <submittedName>
        <fullName evidence="2">Uncharacterized protein</fullName>
    </submittedName>
</protein>
<feature type="region of interest" description="Disordered" evidence="1">
    <location>
        <begin position="1"/>
        <end position="31"/>
    </location>
</feature>
<comment type="caution">
    <text evidence="2">The sequence shown here is derived from an EMBL/GenBank/DDBJ whole genome shotgun (WGS) entry which is preliminary data.</text>
</comment>
<organism evidence="2 3">
    <name type="scientific">Nitratireductor aestuarii</name>
    <dbReference type="NCBI Taxonomy" id="1735103"/>
    <lineage>
        <taxon>Bacteria</taxon>
        <taxon>Pseudomonadati</taxon>
        <taxon>Pseudomonadota</taxon>
        <taxon>Alphaproteobacteria</taxon>
        <taxon>Hyphomicrobiales</taxon>
        <taxon>Phyllobacteriaceae</taxon>
        <taxon>Nitratireductor</taxon>
    </lineage>
</organism>
<accession>A0A916REF5</accession>
<dbReference type="Proteomes" id="UP000636264">
    <property type="component" value="Unassembled WGS sequence"/>
</dbReference>
<keyword evidence="3" id="KW-1185">Reference proteome</keyword>
<gene>
    <name evidence="2" type="ORF">GCM10011385_00050</name>
</gene>
<sequence length="88" mass="9625">MTNSRASSSRLASTARVGCSPRPTLASLYPAPRNTGKDMSAYSLFLLGYDTHEISLRLGISEAKVLKRITIARDVANNTHTEFEGRLL</sequence>
<proteinExistence type="predicted"/>
<reference evidence="2" key="2">
    <citation type="submission" date="2020-09" db="EMBL/GenBank/DDBJ databases">
        <authorList>
            <person name="Sun Q."/>
            <person name="Zhou Y."/>
        </authorList>
    </citation>
    <scope>NUCLEOTIDE SEQUENCE</scope>
    <source>
        <strain evidence="2">CGMCC 1.15320</strain>
    </source>
</reference>
<feature type="compositionally biased region" description="Low complexity" evidence="1">
    <location>
        <begin position="1"/>
        <end position="16"/>
    </location>
</feature>
<reference evidence="2" key="1">
    <citation type="journal article" date="2014" name="Int. J. Syst. Evol. Microbiol.">
        <title>Complete genome sequence of Corynebacterium casei LMG S-19264T (=DSM 44701T), isolated from a smear-ripened cheese.</title>
        <authorList>
            <consortium name="US DOE Joint Genome Institute (JGI-PGF)"/>
            <person name="Walter F."/>
            <person name="Albersmeier A."/>
            <person name="Kalinowski J."/>
            <person name="Ruckert C."/>
        </authorList>
    </citation>
    <scope>NUCLEOTIDE SEQUENCE</scope>
    <source>
        <strain evidence="2">CGMCC 1.15320</strain>
    </source>
</reference>
<evidence type="ECO:0000313" key="2">
    <source>
        <dbReference type="EMBL" id="GGA50810.1"/>
    </source>
</evidence>
<dbReference type="EMBL" id="BMIF01000001">
    <property type="protein sequence ID" value="GGA50810.1"/>
    <property type="molecule type" value="Genomic_DNA"/>
</dbReference>
<dbReference type="AlphaFoldDB" id="A0A916REF5"/>
<evidence type="ECO:0000313" key="3">
    <source>
        <dbReference type="Proteomes" id="UP000636264"/>
    </source>
</evidence>
<evidence type="ECO:0000256" key="1">
    <source>
        <dbReference type="SAM" id="MobiDB-lite"/>
    </source>
</evidence>
<name>A0A916REF5_9HYPH</name>